<dbReference type="Gene3D" id="3.80.10.10">
    <property type="entry name" value="Ribonuclease Inhibitor"/>
    <property type="match status" value="1"/>
</dbReference>
<evidence type="ECO:0000313" key="4">
    <source>
        <dbReference type="Proteomes" id="UP001630127"/>
    </source>
</evidence>
<evidence type="ECO:0000259" key="2">
    <source>
        <dbReference type="Pfam" id="PF23247"/>
    </source>
</evidence>
<dbReference type="AlphaFoldDB" id="A0ABD2XVT9"/>
<organism evidence="3 4">
    <name type="scientific">Cinchona calisaya</name>
    <dbReference type="NCBI Taxonomy" id="153742"/>
    <lineage>
        <taxon>Eukaryota</taxon>
        <taxon>Viridiplantae</taxon>
        <taxon>Streptophyta</taxon>
        <taxon>Embryophyta</taxon>
        <taxon>Tracheophyta</taxon>
        <taxon>Spermatophyta</taxon>
        <taxon>Magnoliopsida</taxon>
        <taxon>eudicotyledons</taxon>
        <taxon>Gunneridae</taxon>
        <taxon>Pentapetalae</taxon>
        <taxon>asterids</taxon>
        <taxon>lamiids</taxon>
        <taxon>Gentianales</taxon>
        <taxon>Rubiaceae</taxon>
        <taxon>Cinchonoideae</taxon>
        <taxon>Cinchoneae</taxon>
        <taxon>Cinchona</taxon>
    </lineage>
</organism>
<protein>
    <recommendedName>
        <fullName evidence="2">Disease resistance protein At4g27190-like leucine-rich repeats domain-containing protein</fullName>
    </recommendedName>
</protein>
<dbReference type="PANTHER" id="PTHR33463">
    <property type="entry name" value="NB-ARC DOMAIN-CONTAINING PROTEIN-RELATED"/>
    <property type="match status" value="1"/>
</dbReference>
<keyword evidence="4" id="KW-1185">Reference proteome</keyword>
<dbReference type="Pfam" id="PF23247">
    <property type="entry name" value="LRR_RPS2"/>
    <property type="match status" value="1"/>
</dbReference>
<dbReference type="PANTHER" id="PTHR33463:SF187">
    <property type="entry name" value="AND NB-ARC DOMAIN DISEASE RESISTANCE PROTEIN, PUTATIVE-RELATED"/>
    <property type="match status" value="1"/>
</dbReference>
<reference evidence="3 4" key="1">
    <citation type="submission" date="2024-11" db="EMBL/GenBank/DDBJ databases">
        <title>A near-complete genome assembly of Cinchona calisaya.</title>
        <authorList>
            <person name="Lian D.C."/>
            <person name="Zhao X.W."/>
            <person name="Wei L."/>
        </authorList>
    </citation>
    <scope>NUCLEOTIDE SEQUENCE [LARGE SCALE GENOMIC DNA]</scope>
    <source>
        <tissue evidence="3">Nenye</tissue>
    </source>
</reference>
<evidence type="ECO:0000256" key="1">
    <source>
        <dbReference type="ARBA" id="ARBA00022821"/>
    </source>
</evidence>
<keyword evidence="1" id="KW-0611">Plant defense</keyword>
<accession>A0ABD2XVT9</accession>
<evidence type="ECO:0000313" key="3">
    <source>
        <dbReference type="EMBL" id="KAL3498581.1"/>
    </source>
</evidence>
<feature type="domain" description="Disease resistance protein At4g27190-like leucine-rich repeats" evidence="2">
    <location>
        <begin position="261"/>
        <end position="374"/>
    </location>
</feature>
<dbReference type="SUPFAM" id="SSF52058">
    <property type="entry name" value="L domain-like"/>
    <property type="match status" value="1"/>
</dbReference>
<dbReference type="EMBL" id="JBJUIK010000017">
    <property type="protein sequence ID" value="KAL3498581.1"/>
    <property type="molecule type" value="Genomic_DNA"/>
</dbReference>
<dbReference type="InterPro" id="IPR057135">
    <property type="entry name" value="At4g27190-like_LRR"/>
</dbReference>
<dbReference type="Proteomes" id="UP001630127">
    <property type="component" value="Unassembled WGS sequence"/>
</dbReference>
<comment type="caution">
    <text evidence="3">The sequence shown here is derived from an EMBL/GenBank/DDBJ whole genome shotgun (WGS) entry which is preliminary data.</text>
</comment>
<sequence length="426" mass="48265">MRELDLSYTSIEDVPEGIERLVELRRLNIGNTRLRIIPNGKLSELRLLRSLVIPKTVEVALKELVASKYLEDFDVGSFQVDDFNQFFRSLQVMNHRVYDILLVPDLVVANRYVRLSNLKYCAVLYKTRRTRRVMLYEIGLGGQSTEVLLPEDIEELEIDDCYDMGSCLSETFLQSKLIHNKGLMNCTIENCKGIKWILKLTSSSTAVPGGQVGGVVVDDEEGQISSCAPLQSLDSLRLTSLPDLIGLFEWESAVAGAILPPHTFSSLKSLVIRDCPSLTKLFTSRLLLRHLQNLEEISIVECGGLEEIIIAEEESSDIYQCSQLWTNNVVDISLSKLTELNLRSLPNLRCIYKRRLICDSIERIVVESCSNLLRMPLSLPTIDGQLSPPPALEEISLGKEEQGWWESLEWDNPHSRSVLQPYVKFY</sequence>
<dbReference type="InterPro" id="IPR032675">
    <property type="entry name" value="LRR_dom_sf"/>
</dbReference>
<proteinExistence type="predicted"/>
<name>A0ABD2XVT9_9GENT</name>
<dbReference type="InterPro" id="IPR050905">
    <property type="entry name" value="Plant_NBS-LRR"/>
</dbReference>
<gene>
    <name evidence="3" type="ORF">ACH5RR_041313</name>
</gene>